<gene>
    <name evidence="2" type="ORF">SPHA_46672</name>
</gene>
<dbReference type="Pfam" id="PF00106">
    <property type="entry name" value="adh_short"/>
    <property type="match status" value="1"/>
</dbReference>
<sequence length="279" mass="32009">MELAKRGARVILACRDRKKGEAVARNIKKKTMNPNVYSMLLDLASLHSVREFVEDFNRSEPQLHILINNAAYLGPKATTDDHIERSFGVNYLGHFLLTKLFVEKLHKNAPSRIINVVSDSYQWGKLDFQDLAMHHNYSIYRAYARSKLSQAIHTVEMHRRLFKECIWTFGVHPGACNTELLRNWPGLTGQLLRVMARILFKTPEQGAQTIVYCAVAEKVREQAGMVFVNCNAIQFAKRIRDYQQARKLWNASLHLIGCDDEIEPEEVEEATHEADTALE</sequence>
<dbReference type="Proteomes" id="UP000597762">
    <property type="component" value="Unassembled WGS sequence"/>
</dbReference>
<reference evidence="2" key="1">
    <citation type="submission" date="2021-01" db="EMBL/GenBank/DDBJ databases">
        <authorList>
            <person name="Li R."/>
            <person name="Bekaert M."/>
        </authorList>
    </citation>
    <scope>NUCLEOTIDE SEQUENCE</scope>
    <source>
        <strain evidence="2">Farmed</strain>
    </source>
</reference>
<organism evidence="2 3">
    <name type="scientific">Acanthosepion pharaonis</name>
    <name type="common">Pharaoh cuttlefish</name>
    <name type="synonym">Sepia pharaonis</name>
    <dbReference type="NCBI Taxonomy" id="158019"/>
    <lineage>
        <taxon>Eukaryota</taxon>
        <taxon>Metazoa</taxon>
        <taxon>Spiralia</taxon>
        <taxon>Lophotrochozoa</taxon>
        <taxon>Mollusca</taxon>
        <taxon>Cephalopoda</taxon>
        <taxon>Coleoidea</taxon>
        <taxon>Decapodiformes</taxon>
        <taxon>Sepiida</taxon>
        <taxon>Sepiina</taxon>
        <taxon>Sepiidae</taxon>
        <taxon>Acanthosepion</taxon>
    </lineage>
</organism>
<name>A0A812D7K6_ACAPH</name>
<dbReference type="EC" id="1.1.1.300" evidence="2"/>
<dbReference type="GO" id="GO:0052650">
    <property type="term" value="F:all-trans-retinol dehydrogenase (NADP+) activity"/>
    <property type="evidence" value="ECO:0007669"/>
    <property type="project" value="UniProtKB-EC"/>
</dbReference>
<protein>
    <submittedName>
        <fullName evidence="2">RDH12</fullName>
        <ecNumber evidence="2">1.1.1.300</ecNumber>
    </submittedName>
</protein>
<keyword evidence="1 2" id="KW-0560">Oxidoreductase</keyword>
<accession>A0A812D7K6</accession>
<evidence type="ECO:0000313" key="2">
    <source>
        <dbReference type="EMBL" id="CAE1287561.1"/>
    </source>
</evidence>
<dbReference type="PANTHER" id="PTHR43157:SF31">
    <property type="entry name" value="PHOSPHATIDYLINOSITOL-GLYCAN BIOSYNTHESIS CLASS F PROTEIN"/>
    <property type="match status" value="1"/>
</dbReference>
<dbReference type="CDD" id="cd05327">
    <property type="entry name" value="retinol-DH_like_SDR_c_like"/>
    <property type="match status" value="1"/>
</dbReference>
<evidence type="ECO:0000256" key="1">
    <source>
        <dbReference type="ARBA" id="ARBA00023002"/>
    </source>
</evidence>
<dbReference type="EMBL" id="CAHIKZ030002479">
    <property type="protein sequence ID" value="CAE1287561.1"/>
    <property type="molecule type" value="Genomic_DNA"/>
</dbReference>
<comment type="caution">
    <text evidence="2">The sequence shown here is derived from an EMBL/GenBank/DDBJ whole genome shotgun (WGS) entry which is preliminary data.</text>
</comment>
<keyword evidence="3" id="KW-1185">Reference proteome</keyword>
<dbReference type="Gene3D" id="3.40.50.720">
    <property type="entry name" value="NAD(P)-binding Rossmann-like Domain"/>
    <property type="match status" value="1"/>
</dbReference>
<proteinExistence type="predicted"/>
<dbReference type="PANTHER" id="PTHR43157">
    <property type="entry name" value="PHOSPHATIDYLINOSITOL-GLYCAN BIOSYNTHESIS CLASS F PROTEIN-RELATED"/>
    <property type="match status" value="1"/>
</dbReference>
<dbReference type="InterPro" id="IPR002347">
    <property type="entry name" value="SDR_fam"/>
</dbReference>
<dbReference type="SUPFAM" id="SSF51735">
    <property type="entry name" value="NAD(P)-binding Rossmann-fold domains"/>
    <property type="match status" value="1"/>
</dbReference>
<dbReference type="OrthoDB" id="191139at2759"/>
<dbReference type="InterPro" id="IPR036291">
    <property type="entry name" value="NAD(P)-bd_dom_sf"/>
</dbReference>
<dbReference type="AlphaFoldDB" id="A0A812D7K6"/>
<evidence type="ECO:0000313" key="3">
    <source>
        <dbReference type="Proteomes" id="UP000597762"/>
    </source>
</evidence>